<evidence type="ECO:0000313" key="2">
    <source>
        <dbReference type="EMBL" id="NMV36955.1"/>
    </source>
</evidence>
<protein>
    <submittedName>
        <fullName evidence="2">Uncharacterized protein</fullName>
    </submittedName>
</protein>
<name>A0A848NV46_9RALS</name>
<dbReference type="EMBL" id="JABBZM010000002">
    <property type="protein sequence ID" value="NMV36955.1"/>
    <property type="molecule type" value="Genomic_DNA"/>
</dbReference>
<evidence type="ECO:0000256" key="1">
    <source>
        <dbReference type="SAM" id="Coils"/>
    </source>
</evidence>
<comment type="caution">
    <text evidence="2">The sequence shown here is derived from an EMBL/GenBank/DDBJ whole genome shotgun (WGS) entry which is preliminary data.</text>
</comment>
<proteinExistence type="predicted"/>
<reference evidence="2 3" key="1">
    <citation type="submission" date="2020-04" db="EMBL/GenBank/DDBJ databases">
        <title>Ralstonia insidiosa genome sequencing and assembly.</title>
        <authorList>
            <person name="Martins R.C.R."/>
            <person name="Perdigao-Neto L.V."/>
            <person name="Levin A.S.S."/>
            <person name="Costa S.F."/>
        </authorList>
    </citation>
    <scope>NUCLEOTIDE SEQUENCE [LARGE SCALE GENOMIC DNA]</scope>
    <source>
        <strain evidence="2 3">5047</strain>
    </source>
</reference>
<feature type="coiled-coil region" evidence="1">
    <location>
        <begin position="86"/>
        <end position="184"/>
    </location>
</feature>
<gene>
    <name evidence="2" type="ORF">HGR00_03415</name>
</gene>
<sequence>MDTKPLVNLQVPQPEQALFKQANSALEMAKAYTIDSPQVRDLAARELTKIKGLQKDVDTKRKSITQPIDAAKKAVMDLFRAPTDYLEQAEVLLKKAIQTYDREQERKRIEEQARAEELARQERARMEAEAAAAEAAAQAEAQAIQRQAEQAAAAGDVEAAARLNAEAESRVEQGAAEAATLQQTATLITAPVVASIQQTKGVSTRTVWKAEITDKLALIRYVAEHPEYVDLLDGNMPAINKIALALKKNCPLAGVRVFEDSVIAARAA</sequence>
<organism evidence="2 3">
    <name type="scientific">Ralstonia insidiosa</name>
    <dbReference type="NCBI Taxonomy" id="190721"/>
    <lineage>
        <taxon>Bacteria</taxon>
        <taxon>Pseudomonadati</taxon>
        <taxon>Pseudomonadota</taxon>
        <taxon>Betaproteobacteria</taxon>
        <taxon>Burkholderiales</taxon>
        <taxon>Burkholderiaceae</taxon>
        <taxon>Ralstonia</taxon>
    </lineage>
</organism>
<accession>A0A848NV46</accession>
<dbReference type="Proteomes" id="UP000575469">
    <property type="component" value="Unassembled WGS sequence"/>
</dbReference>
<dbReference type="RefSeq" id="WP_169339236.1">
    <property type="nucleotide sequence ID" value="NZ_JABBZM010000002.1"/>
</dbReference>
<dbReference type="AlphaFoldDB" id="A0A848NV46"/>
<keyword evidence="1" id="KW-0175">Coiled coil</keyword>
<evidence type="ECO:0000313" key="3">
    <source>
        <dbReference type="Proteomes" id="UP000575469"/>
    </source>
</evidence>